<keyword evidence="4" id="KW-0560">Oxidoreductase</keyword>
<sequence length="453" mass="48858">MRSRARVLSSIQASDLEYNDGISHYLSSNSEVSKCVVEPGSAEDVSKILRILGRTRTQFAVKGGGHAFNPGFSSTPGVQIYMRRFSSIHYDAEAQTVEIGIGLLWDDVYAALAPFGVNVVGSRSKGIGVAGPALGGGLSFKSNQYGLTVDTVTSYKLVKPEGQIVTVNSASDSDLFFGLKGGLNNFGIVTTFTLKTFPQTQVWGGVITFVPTELSKVNEAVSFFSSEVKDPRAMINLAYISIMGSIIPAAHIFYDGPTPPTGTFDRFLSISTLTSDVKTRSFLDFFQVGDANATIPRGRSHTLSLQAFTPNIVETIVEQAQFWGSKLATQSGTMVVYVLEPFLPDAFNRSKSATAFPPNRSPAFLPLEAIFEWTSPSSDHIFINAIKESIGNITAAAVEQGQSLVPSLPIYGNYAIDNIPLEQIYGQNVPRLKALKARIDPCNVMGLAGGFKF</sequence>
<gene>
    <name evidence="6" type="ORF">CPB83DRAFT_906772</name>
</gene>
<protein>
    <recommendedName>
        <fullName evidence="5">FAD-binding PCMH-type domain-containing protein</fullName>
    </recommendedName>
</protein>
<keyword evidence="2" id="KW-0285">Flavoprotein</keyword>
<dbReference type="InterPro" id="IPR016169">
    <property type="entry name" value="FAD-bd_PCMH_sub2"/>
</dbReference>
<dbReference type="Gene3D" id="3.30.43.10">
    <property type="entry name" value="Uridine Diphospho-n-acetylenolpyruvylglucosamine Reductase, domain 2"/>
    <property type="match status" value="1"/>
</dbReference>
<dbReference type="EMBL" id="MU157852">
    <property type="protein sequence ID" value="KAF9528490.1"/>
    <property type="molecule type" value="Genomic_DNA"/>
</dbReference>
<organism evidence="6 7">
    <name type="scientific">Crepidotus variabilis</name>
    <dbReference type="NCBI Taxonomy" id="179855"/>
    <lineage>
        <taxon>Eukaryota</taxon>
        <taxon>Fungi</taxon>
        <taxon>Dikarya</taxon>
        <taxon>Basidiomycota</taxon>
        <taxon>Agaricomycotina</taxon>
        <taxon>Agaricomycetes</taxon>
        <taxon>Agaricomycetidae</taxon>
        <taxon>Agaricales</taxon>
        <taxon>Agaricineae</taxon>
        <taxon>Crepidotaceae</taxon>
        <taxon>Crepidotus</taxon>
    </lineage>
</organism>
<evidence type="ECO:0000313" key="7">
    <source>
        <dbReference type="Proteomes" id="UP000807306"/>
    </source>
</evidence>
<dbReference type="OrthoDB" id="2151789at2759"/>
<evidence type="ECO:0000313" key="6">
    <source>
        <dbReference type="EMBL" id="KAF9528490.1"/>
    </source>
</evidence>
<dbReference type="GO" id="GO:0071949">
    <property type="term" value="F:FAD binding"/>
    <property type="evidence" value="ECO:0007669"/>
    <property type="project" value="InterPro"/>
</dbReference>
<dbReference type="Pfam" id="PF01565">
    <property type="entry name" value="FAD_binding_4"/>
    <property type="match status" value="1"/>
</dbReference>
<evidence type="ECO:0000259" key="5">
    <source>
        <dbReference type="PROSITE" id="PS51387"/>
    </source>
</evidence>
<evidence type="ECO:0000256" key="3">
    <source>
        <dbReference type="ARBA" id="ARBA00022827"/>
    </source>
</evidence>
<reference evidence="6" key="1">
    <citation type="submission" date="2020-11" db="EMBL/GenBank/DDBJ databases">
        <authorList>
            <consortium name="DOE Joint Genome Institute"/>
            <person name="Ahrendt S."/>
            <person name="Riley R."/>
            <person name="Andreopoulos W."/>
            <person name="Labutti K."/>
            <person name="Pangilinan J."/>
            <person name="Ruiz-Duenas F.J."/>
            <person name="Barrasa J.M."/>
            <person name="Sanchez-Garcia M."/>
            <person name="Camarero S."/>
            <person name="Miyauchi S."/>
            <person name="Serrano A."/>
            <person name="Linde D."/>
            <person name="Babiker R."/>
            <person name="Drula E."/>
            <person name="Ayuso-Fernandez I."/>
            <person name="Pacheco R."/>
            <person name="Padilla G."/>
            <person name="Ferreira P."/>
            <person name="Barriuso J."/>
            <person name="Kellner H."/>
            <person name="Castanera R."/>
            <person name="Alfaro M."/>
            <person name="Ramirez L."/>
            <person name="Pisabarro A.G."/>
            <person name="Kuo A."/>
            <person name="Tritt A."/>
            <person name="Lipzen A."/>
            <person name="He G."/>
            <person name="Yan M."/>
            <person name="Ng V."/>
            <person name="Cullen D."/>
            <person name="Martin F."/>
            <person name="Rosso M.-N."/>
            <person name="Henrissat B."/>
            <person name="Hibbett D."/>
            <person name="Martinez A.T."/>
            <person name="Grigoriev I.V."/>
        </authorList>
    </citation>
    <scope>NUCLEOTIDE SEQUENCE</scope>
    <source>
        <strain evidence="6">CBS 506.95</strain>
    </source>
</reference>
<feature type="domain" description="FAD-binding PCMH-type" evidence="5">
    <location>
        <begin position="29"/>
        <end position="199"/>
    </location>
</feature>
<dbReference type="Pfam" id="PF08031">
    <property type="entry name" value="BBE"/>
    <property type="match status" value="1"/>
</dbReference>
<name>A0A9P6EGG0_9AGAR</name>
<dbReference type="Gene3D" id="3.40.462.20">
    <property type="match status" value="1"/>
</dbReference>
<dbReference type="Gene3D" id="3.30.465.10">
    <property type="match status" value="1"/>
</dbReference>
<proteinExistence type="inferred from homology"/>
<dbReference type="InterPro" id="IPR012951">
    <property type="entry name" value="BBE"/>
</dbReference>
<accession>A0A9P6EGG0</accession>
<dbReference type="PROSITE" id="PS51387">
    <property type="entry name" value="FAD_PCMH"/>
    <property type="match status" value="1"/>
</dbReference>
<dbReference type="InterPro" id="IPR016166">
    <property type="entry name" value="FAD-bd_PCMH"/>
</dbReference>
<dbReference type="InterPro" id="IPR016167">
    <property type="entry name" value="FAD-bd_PCMH_sub1"/>
</dbReference>
<evidence type="ECO:0000256" key="1">
    <source>
        <dbReference type="ARBA" id="ARBA00005466"/>
    </source>
</evidence>
<dbReference type="Proteomes" id="UP000807306">
    <property type="component" value="Unassembled WGS sequence"/>
</dbReference>
<evidence type="ECO:0000256" key="2">
    <source>
        <dbReference type="ARBA" id="ARBA00022630"/>
    </source>
</evidence>
<dbReference type="SUPFAM" id="SSF56176">
    <property type="entry name" value="FAD-binding/transporter-associated domain-like"/>
    <property type="match status" value="1"/>
</dbReference>
<dbReference type="AlphaFoldDB" id="A0A9P6EGG0"/>
<evidence type="ECO:0000256" key="4">
    <source>
        <dbReference type="ARBA" id="ARBA00023002"/>
    </source>
</evidence>
<keyword evidence="3" id="KW-0274">FAD</keyword>
<comment type="similarity">
    <text evidence="1">Belongs to the oxygen-dependent FAD-linked oxidoreductase family.</text>
</comment>
<comment type="caution">
    <text evidence="6">The sequence shown here is derived from an EMBL/GenBank/DDBJ whole genome shotgun (WGS) entry which is preliminary data.</text>
</comment>
<dbReference type="InterPro" id="IPR036318">
    <property type="entry name" value="FAD-bd_PCMH-like_sf"/>
</dbReference>
<dbReference type="InterPro" id="IPR006094">
    <property type="entry name" value="Oxid_FAD_bind_N"/>
</dbReference>
<dbReference type="PANTHER" id="PTHR42973">
    <property type="entry name" value="BINDING OXIDOREDUCTASE, PUTATIVE (AFU_ORTHOLOGUE AFUA_1G17690)-RELATED"/>
    <property type="match status" value="1"/>
</dbReference>
<dbReference type="GO" id="GO:0016491">
    <property type="term" value="F:oxidoreductase activity"/>
    <property type="evidence" value="ECO:0007669"/>
    <property type="project" value="UniProtKB-KW"/>
</dbReference>
<dbReference type="InterPro" id="IPR050416">
    <property type="entry name" value="FAD-linked_Oxidoreductase"/>
</dbReference>
<dbReference type="PANTHER" id="PTHR42973:SF13">
    <property type="entry name" value="FAD-BINDING PCMH-TYPE DOMAIN-CONTAINING PROTEIN"/>
    <property type="match status" value="1"/>
</dbReference>
<keyword evidence="7" id="KW-1185">Reference proteome</keyword>